<dbReference type="PROSITE" id="PS00198">
    <property type="entry name" value="4FE4S_FER_1"/>
    <property type="match status" value="1"/>
</dbReference>
<reference evidence="7 8" key="1">
    <citation type="submission" date="2013-04" db="EMBL/GenBank/DDBJ databases">
        <title>The Genome Sequence of Parabacteroides goldsteinii DSM 19448.</title>
        <authorList>
            <consortium name="The Broad Institute Genomics Platform"/>
            <person name="Earl A."/>
            <person name="Ward D."/>
            <person name="Feldgarden M."/>
            <person name="Gevers D."/>
            <person name="Martens E."/>
            <person name="Sakamoto M."/>
            <person name="Benno Y."/>
            <person name="Song Y."/>
            <person name="Liu C."/>
            <person name="Lee J."/>
            <person name="Bolanos M."/>
            <person name="Vaisanen M.L."/>
            <person name="Finegold S.M."/>
            <person name="Walker B."/>
            <person name="Young S."/>
            <person name="Zeng Q."/>
            <person name="Gargeya S."/>
            <person name="Fitzgerald M."/>
            <person name="Haas B."/>
            <person name="Abouelleil A."/>
            <person name="Allen A.W."/>
            <person name="Alvarado L."/>
            <person name="Arachchi H.M."/>
            <person name="Berlin A.M."/>
            <person name="Chapman S.B."/>
            <person name="Gainer-Dewar J."/>
            <person name="Goldberg J."/>
            <person name="Griggs A."/>
            <person name="Gujja S."/>
            <person name="Hansen M."/>
            <person name="Howarth C."/>
            <person name="Imamovic A."/>
            <person name="Ireland A."/>
            <person name="Larimer J."/>
            <person name="McCowan C."/>
            <person name="Murphy C."/>
            <person name="Pearson M."/>
            <person name="Poon T.W."/>
            <person name="Priest M."/>
            <person name="Roberts A."/>
            <person name="Saif S."/>
            <person name="Shea T."/>
            <person name="Sisk P."/>
            <person name="Sykes S."/>
            <person name="Wortman J."/>
            <person name="Nusbaum C."/>
            <person name="Birren B."/>
        </authorList>
    </citation>
    <scope>NUCLEOTIDE SEQUENCE [LARGE SCALE GENOMIC DNA]</scope>
    <source>
        <strain evidence="7 8">DSM 19448</strain>
    </source>
</reference>
<dbReference type="PANTHER" id="PTHR43687:SF1">
    <property type="entry name" value="FERREDOXIN III"/>
    <property type="match status" value="1"/>
</dbReference>
<dbReference type="PATRIC" id="fig|927665.4.peg.2757"/>
<keyword evidence="4" id="KW-0411">Iron-sulfur</keyword>
<feature type="domain" description="4Fe-4S ferredoxin-type" evidence="6">
    <location>
        <begin position="215"/>
        <end position="243"/>
    </location>
</feature>
<dbReference type="HOGENOM" id="CLU_069541_0_0_10"/>
<dbReference type="GO" id="GO:0046872">
    <property type="term" value="F:metal ion binding"/>
    <property type="evidence" value="ECO:0007669"/>
    <property type="project" value="UniProtKB-KW"/>
</dbReference>
<dbReference type="InterPro" id="IPR017900">
    <property type="entry name" value="4Fe4S_Fe_S_CS"/>
</dbReference>
<gene>
    <name evidence="7" type="ORF">HMPREF1535_02682</name>
</gene>
<accession>A0A0F5JB22</accession>
<feature type="domain" description="4Fe-4S ferredoxin-type" evidence="6">
    <location>
        <begin position="185"/>
        <end position="214"/>
    </location>
</feature>
<evidence type="ECO:0000256" key="1">
    <source>
        <dbReference type="ARBA" id="ARBA00022485"/>
    </source>
</evidence>
<dbReference type="Gene3D" id="3.40.50.360">
    <property type="match status" value="1"/>
</dbReference>
<evidence type="ECO:0000256" key="3">
    <source>
        <dbReference type="ARBA" id="ARBA00023004"/>
    </source>
</evidence>
<dbReference type="SUPFAM" id="SSF52218">
    <property type="entry name" value="Flavoproteins"/>
    <property type="match status" value="1"/>
</dbReference>
<dbReference type="SUPFAM" id="SSF54862">
    <property type="entry name" value="4Fe-4S ferredoxins"/>
    <property type="match status" value="1"/>
</dbReference>
<dbReference type="STRING" id="927665.HMPREF1535_02682"/>
<dbReference type="PROSITE" id="PS50902">
    <property type="entry name" value="FLAVODOXIN_LIKE"/>
    <property type="match status" value="1"/>
</dbReference>
<dbReference type="InterPro" id="IPR029039">
    <property type="entry name" value="Flavoprotein-like_sf"/>
</dbReference>
<keyword evidence="1" id="KW-0004">4Fe-4S</keyword>
<dbReference type="GO" id="GO:0051539">
    <property type="term" value="F:4 iron, 4 sulfur cluster binding"/>
    <property type="evidence" value="ECO:0007669"/>
    <property type="project" value="UniProtKB-KW"/>
</dbReference>
<dbReference type="EMBL" id="AQHV01000012">
    <property type="protein sequence ID" value="KKB54928.1"/>
    <property type="molecule type" value="Genomic_DNA"/>
</dbReference>
<dbReference type="Proteomes" id="UP000033047">
    <property type="component" value="Unassembled WGS sequence"/>
</dbReference>
<sequence length="262" mass="28683">MQYQNIHLIYFSPTHTSAKIAYAIAEALEADTLSESDITHEGLKELLSMGGNELVIVAVPVYGGRVAETAMDRIRMFKGNATPVIPVVVYGNRDYEDALKELSDALSAQGFVPVSAGAFIGEHSYSRKDMPIAAGRPDKDDLLKASEFGSEILKKLDNVSTLTDLQPLEVKGNFPYKVKGPSTPQAPVTDEDLCTQCEYCIDVCPVAAISIVDDRMFSDPSLCIKCCACVKECPEGARTFDTPYTAMLHKNFSARREPELFI</sequence>
<dbReference type="PANTHER" id="PTHR43687">
    <property type="entry name" value="ADENYLYLSULFATE REDUCTASE, BETA SUBUNIT"/>
    <property type="match status" value="1"/>
</dbReference>
<evidence type="ECO:0000259" key="5">
    <source>
        <dbReference type="PROSITE" id="PS50902"/>
    </source>
</evidence>
<evidence type="ECO:0000259" key="6">
    <source>
        <dbReference type="PROSITE" id="PS51379"/>
    </source>
</evidence>
<evidence type="ECO:0000256" key="4">
    <source>
        <dbReference type="ARBA" id="ARBA00023014"/>
    </source>
</evidence>
<name>A0A0F5JB22_9BACT</name>
<protein>
    <recommendedName>
        <fullName evidence="9">Ferredoxin</fullName>
    </recommendedName>
</protein>
<comment type="caution">
    <text evidence="7">The sequence shown here is derived from an EMBL/GenBank/DDBJ whole genome shotgun (WGS) entry which is preliminary data.</text>
</comment>
<dbReference type="RefSeq" id="WP_046146334.1">
    <property type="nucleotide sequence ID" value="NZ_KQ033912.1"/>
</dbReference>
<dbReference type="Pfam" id="PF00037">
    <property type="entry name" value="Fer4"/>
    <property type="match status" value="2"/>
</dbReference>
<evidence type="ECO:0008006" key="9">
    <source>
        <dbReference type="Google" id="ProtNLM"/>
    </source>
</evidence>
<dbReference type="InterPro" id="IPR008254">
    <property type="entry name" value="Flavodoxin/NO_synth"/>
</dbReference>
<evidence type="ECO:0000313" key="8">
    <source>
        <dbReference type="Proteomes" id="UP000033047"/>
    </source>
</evidence>
<proteinExistence type="predicted"/>
<keyword evidence="3" id="KW-0408">Iron</keyword>
<dbReference type="AlphaFoldDB" id="A0A0F5JB22"/>
<keyword evidence="2" id="KW-0479">Metal-binding</keyword>
<dbReference type="InterPro" id="IPR017896">
    <property type="entry name" value="4Fe4S_Fe-S-bd"/>
</dbReference>
<evidence type="ECO:0000256" key="2">
    <source>
        <dbReference type="ARBA" id="ARBA00022723"/>
    </source>
</evidence>
<dbReference type="PROSITE" id="PS51379">
    <property type="entry name" value="4FE4S_FER_2"/>
    <property type="match status" value="2"/>
</dbReference>
<dbReference type="GO" id="GO:0010181">
    <property type="term" value="F:FMN binding"/>
    <property type="evidence" value="ECO:0007669"/>
    <property type="project" value="InterPro"/>
</dbReference>
<organism evidence="7 8">
    <name type="scientific">Parabacteroides goldsteinii DSM 19448 = WAL 12034</name>
    <dbReference type="NCBI Taxonomy" id="927665"/>
    <lineage>
        <taxon>Bacteria</taxon>
        <taxon>Pseudomonadati</taxon>
        <taxon>Bacteroidota</taxon>
        <taxon>Bacteroidia</taxon>
        <taxon>Bacteroidales</taxon>
        <taxon>Tannerellaceae</taxon>
        <taxon>Parabacteroides</taxon>
    </lineage>
</organism>
<dbReference type="Gene3D" id="3.30.70.20">
    <property type="match status" value="1"/>
</dbReference>
<dbReference type="InterPro" id="IPR050572">
    <property type="entry name" value="Fe-S_Ferredoxin"/>
</dbReference>
<feature type="domain" description="Flavodoxin-like" evidence="5">
    <location>
        <begin position="6"/>
        <end position="153"/>
    </location>
</feature>
<evidence type="ECO:0000313" key="7">
    <source>
        <dbReference type="EMBL" id="KKB54928.1"/>
    </source>
</evidence>